<reference evidence="8 9" key="1">
    <citation type="submission" date="2017-12" db="EMBL/GenBank/DDBJ databases">
        <title>Chromulinavorax destructans is a abundant pathogen of dominant heterotrophic picoflagllates.</title>
        <authorList>
            <person name="Deeg C.M."/>
            <person name="Zimmer M."/>
            <person name="Suttle C.A."/>
        </authorList>
    </citation>
    <scope>NUCLEOTIDE SEQUENCE [LARGE SCALE GENOMIC DNA]</scope>
    <source>
        <strain evidence="8 9">SeV1</strain>
    </source>
</reference>
<dbReference type="PIRSF" id="PIRSF001435">
    <property type="entry name" value="Nth"/>
    <property type="match status" value="1"/>
</dbReference>
<comment type="similarity">
    <text evidence="1">Belongs to the Nth/MutY family.</text>
</comment>
<dbReference type="AlphaFoldDB" id="A0A345ZCQ1"/>
<evidence type="ECO:0000256" key="2">
    <source>
        <dbReference type="ARBA" id="ARBA00022763"/>
    </source>
</evidence>
<dbReference type="Gene3D" id="1.10.1670.10">
    <property type="entry name" value="Helix-hairpin-Helix base-excision DNA repair enzymes (C-terminal)"/>
    <property type="match status" value="1"/>
</dbReference>
<evidence type="ECO:0000313" key="8">
    <source>
        <dbReference type="EMBL" id="AXK61068.1"/>
    </source>
</evidence>
<dbReference type="EMBL" id="CP025544">
    <property type="protein sequence ID" value="AXK61068.1"/>
    <property type="molecule type" value="Genomic_DNA"/>
</dbReference>
<evidence type="ECO:0000313" key="9">
    <source>
        <dbReference type="Proteomes" id="UP000254834"/>
    </source>
</evidence>
<dbReference type="GO" id="GO:0006285">
    <property type="term" value="P:base-excision repair, AP site formation"/>
    <property type="evidence" value="ECO:0007669"/>
    <property type="project" value="TreeGrafter"/>
</dbReference>
<evidence type="ECO:0000256" key="3">
    <source>
        <dbReference type="ARBA" id="ARBA00022801"/>
    </source>
</evidence>
<dbReference type="SMART" id="SM00478">
    <property type="entry name" value="ENDO3c"/>
    <property type="match status" value="1"/>
</dbReference>
<keyword evidence="8" id="KW-0255">Endonuclease</keyword>
<dbReference type="GO" id="GO:0003906">
    <property type="term" value="F:DNA-(apurinic or apyrimidinic site) endonuclease activity"/>
    <property type="evidence" value="ECO:0007669"/>
    <property type="project" value="TreeGrafter"/>
</dbReference>
<dbReference type="PANTHER" id="PTHR43286:SF1">
    <property type="entry name" value="ENDONUCLEASE III-LIKE PROTEIN 1"/>
    <property type="match status" value="1"/>
</dbReference>
<name>A0A345ZCQ1_9BACT</name>
<dbReference type="InterPro" id="IPR023170">
    <property type="entry name" value="HhH_base_excis_C"/>
</dbReference>
<dbReference type="Proteomes" id="UP000254834">
    <property type="component" value="Chromosome"/>
</dbReference>
<evidence type="ECO:0000256" key="4">
    <source>
        <dbReference type="ARBA" id="ARBA00023204"/>
    </source>
</evidence>
<sequence>MKSSFSIDLLIQLLQKATLHAVPPMTLSISQAYPSNPYPILISCLLSLRAQDKVTLPVSLKLFSRAHTPEQMLLLSIEDIESIIRPVNYYKTKAALLHSVSADLLNRFAGKVPSSKDELMSIKGVGLKTTNLVLAEAFGIPAICVDVHVHRISNRLGIIATDTVEQTEQALQIVLPKKYWIEWNRLLVMLGQTMCTAQSPFCSKCPLVDVCDRFGVFKHR</sequence>
<accession>A0A345ZCQ1</accession>
<keyword evidence="6" id="KW-0326">Glycosidase</keyword>
<evidence type="ECO:0000256" key="5">
    <source>
        <dbReference type="ARBA" id="ARBA00023239"/>
    </source>
</evidence>
<keyword evidence="3" id="KW-0378">Hydrolase</keyword>
<dbReference type="GO" id="GO:0000703">
    <property type="term" value="F:oxidized pyrimidine nucleobase lesion DNA N-glycosylase activity"/>
    <property type="evidence" value="ECO:0007669"/>
    <property type="project" value="TreeGrafter"/>
</dbReference>
<feature type="domain" description="HhH-GPD" evidence="7">
    <location>
        <begin position="46"/>
        <end position="193"/>
    </location>
</feature>
<dbReference type="SUPFAM" id="SSF48150">
    <property type="entry name" value="DNA-glycosylase"/>
    <property type="match status" value="1"/>
</dbReference>
<organism evidence="8 9">
    <name type="scientific">Candidatus Chromulinivorax destructor</name>
    <dbReference type="NCBI Taxonomy" id="2066483"/>
    <lineage>
        <taxon>Bacteria</taxon>
        <taxon>Candidatus Babelota</taxon>
        <taxon>Candidatus Babeliae</taxon>
        <taxon>Candidatus Babeliales</taxon>
        <taxon>Candidatus Chromulinivoraceae</taxon>
        <taxon>Candidatus Chromulinivorax</taxon>
    </lineage>
</organism>
<dbReference type="KEGG" id="cdes:C0J27_05040"/>
<dbReference type="GO" id="GO:0006289">
    <property type="term" value="P:nucleotide-excision repair"/>
    <property type="evidence" value="ECO:0007669"/>
    <property type="project" value="TreeGrafter"/>
</dbReference>
<keyword evidence="5" id="KW-0456">Lyase</keyword>
<dbReference type="FunFam" id="1.10.340.30:FF:000001">
    <property type="entry name" value="Endonuclease III"/>
    <property type="match status" value="1"/>
</dbReference>
<dbReference type="RefSeq" id="WP_115586083.1">
    <property type="nucleotide sequence ID" value="NZ_CP025544.1"/>
</dbReference>
<dbReference type="OrthoDB" id="9800977at2"/>
<dbReference type="Gene3D" id="1.10.340.30">
    <property type="entry name" value="Hypothetical protein, domain 2"/>
    <property type="match status" value="1"/>
</dbReference>
<evidence type="ECO:0000256" key="6">
    <source>
        <dbReference type="ARBA" id="ARBA00023295"/>
    </source>
</evidence>
<dbReference type="GO" id="GO:0016829">
    <property type="term" value="F:lyase activity"/>
    <property type="evidence" value="ECO:0007669"/>
    <property type="project" value="UniProtKB-KW"/>
</dbReference>
<protein>
    <submittedName>
        <fullName evidence="8">Endonuclease III</fullName>
    </submittedName>
</protein>
<dbReference type="Pfam" id="PF00730">
    <property type="entry name" value="HhH-GPD"/>
    <property type="match status" value="1"/>
</dbReference>
<keyword evidence="8" id="KW-0540">Nuclease</keyword>
<dbReference type="PANTHER" id="PTHR43286">
    <property type="entry name" value="ENDONUCLEASE III-LIKE PROTEIN 1"/>
    <property type="match status" value="1"/>
</dbReference>
<dbReference type="CDD" id="cd00056">
    <property type="entry name" value="ENDO3c"/>
    <property type="match status" value="1"/>
</dbReference>
<keyword evidence="9" id="KW-1185">Reference proteome</keyword>
<proteinExistence type="inferred from homology"/>
<evidence type="ECO:0000259" key="7">
    <source>
        <dbReference type="SMART" id="SM00478"/>
    </source>
</evidence>
<evidence type="ECO:0000256" key="1">
    <source>
        <dbReference type="ARBA" id="ARBA00008343"/>
    </source>
</evidence>
<gene>
    <name evidence="8" type="ORF">C0J27_05040</name>
</gene>
<dbReference type="InterPro" id="IPR003265">
    <property type="entry name" value="HhH-GPD_domain"/>
</dbReference>
<keyword evidence="2" id="KW-0227">DNA damage</keyword>
<dbReference type="InterPro" id="IPR011257">
    <property type="entry name" value="DNA_glycosylase"/>
</dbReference>
<keyword evidence="4" id="KW-0234">DNA repair</keyword>